<keyword evidence="4" id="KW-0677">Repeat</keyword>
<feature type="domain" description="PHD-type" evidence="12">
    <location>
        <begin position="280"/>
        <end position="340"/>
    </location>
</feature>
<feature type="region of interest" description="Disordered" evidence="11">
    <location>
        <begin position="143"/>
        <end position="194"/>
    </location>
</feature>
<dbReference type="OMA" id="TEMKYIL"/>
<keyword evidence="3" id="KW-0479">Metal-binding</keyword>
<evidence type="ECO:0000256" key="6">
    <source>
        <dbReference type="ARBA" id="ARBA00022833"/>
    </source>
</evidence>
<accession>A0A3P7F375</accession>
<dbReference type="GO" id="GO:0008270">
    <property type="term" value="F:zinc ion binding"/>
    <property type="evidence" value="ECO:0007669"/>
    <property type="project" value="UniProtKB-KW"/>
</dbReference>
<evidence type="ECO:0000256" key="2">
    <source>
        <dbReference type="ARBA" id="ARBA00010539"/>
    </source>
</evidence>
<dbReference type="Pfam" id="PF14051">
    <property type="entry name" value="DPF1-3_N"/>
    <property type="match status" value="1"/>
</dbReference>
<comment type="similarity">
    <text evidence="2">Belongs to the requiem/DPF family.</text>
</comment>
<dbReference type="FunCoup" id="A0A3P7F375">
    <property type="interactions" value="1640"/>
</dbReference>
<evidence type="ECO:0000256" key="3">
    <source>
        <dbReference type="ARBA" id="ARBA00022723"/>
    </source>
</evidence>
<keyword evidence="7" id="KW-0805">Transcription regulation</keyword>
<dbReference type="InterPro" id="IPR025750">
    <property type="entry name" value="DPF1-3_N"/>
</dbReference>
<sequence length="401" mass="44774">MISESLYIEMMKNCSKWNSRVETERKGRYTVLDPQTGIAQHPSHHAIYELSNRYPPSNPSQYCTYGSRRWKKRKSAPTSDATEMKYILECNPTISDVINQASSAGQDPTDFQSLTAMANSSLENHFTEKRKVYVMKEPGVDMEVEEASEEDPGEASDEEEWSDGRKKRKRRGAAGGSRGGRKNATTLSVNIPPVQGFTPDPKPFSCNLCGAKYKSRPGLNYHRAHVHADNVSPSTTPQPAHPVWKICCIHYSMLKLDCLCCLRVAHDECFSVLSPSIDVSTVCDLCLGDCNQNKKTMKPEQLISCHDCGRSGHPSCLKFTDNMLTSTGKYGWQCIECKSCAICGFSDNDDQLLFCDDCDRGFHLYCLRPPLPQAPEGEWSCHLCQKQFGAQASLPAVNTKK</sequence>
<evidence type="ECO:0000313" key="15">
    <source>
        <dbReference type="Proteomes" id="UP000270924"/>
    </source>
</evidence>
<dbReference type="InterPro" id="IPR019787">
    <property type="entry name" value="Znf_PHD-finger"/>
</dbReference>
<keyword evidence="5 10" id="KW-0863">Zinc-finger</keyword>
<dbReference type="PANTHER" id="PTHR45888">
    <property type="entry name" value="HL01030P-RELATED"/>
    <property type="match status" value="1"/>
</dbReference>
<dbReference type="OrthoDB" id="1903104at2759"/>
<keyword evidence="8" id="KW-0804">Transcription</keyword>
<dbReference type="SUPFAM" id="SSF57667">
    <property type="entry name" value="beta-beta-alpha zinc fingers"/>
    <property type="match status" value="1"/>
</dbReference>
<evidence type="ECO:0000256" key="11">
    <source>
        <dbReference type="SAM" id="MobiDB-lite"/>
    </source>
</evidence>
<dbReference type="InterPro" id="IPR036236">
    <property type="entry name" value="Znf_C2H2_sf"/>
</dbReference>
<keyword evidence="6" id="KW-0862">Zinc</keyword>
<name>A0A3P7F375_WUCBA</name>
<dbReference type="PROSITE" id="PS50157">
    <property type="entry name" value="ZINC_FINGER_C2H2_2"/>
    <property type="match status" value="1"/>
</dbReference>
<proteinExistence type="inferred from homology"/>
<dbReference type="EMBL" id="UYWW01013076">
    <property type="protein sequence ID" value="VDM22957.1"/>
    <property type="molecule type" value="Genomic_DNA"/>
</dbReference>
<evidence type="ECO:0000256" key="1">
    <source>
        <dbReference type="ARBA" id="ARBA00004123"/>
    </source>
</evidence>
<dbReference type="Pfam" id="PF00628">
    <property type="entry name" value="PHD"/>
    <property type="match status" value="2"/>
</dbReference>
<dbReference type="CDD" id="cd15530">
    <property type="entry name" value="PHD2_d4"/>
    <property type="match status" value="1"/>
</dbReference>
<keyword evidence="15" id="KW-1185">Reference proteome</keyword>
<gene>
    <name evidence="14" type="ORF">WBA_LOCUS12742</name>
</gene>
<evidence type="ECO:0008006" key="16">
    <source>
        <dbReference type="Google" id="ProtNLM"/>
    </source>
</evidence>
<keyword evidence="9" id="KW-0539">Nucleus</keyword>
<dbReference type="InterPro" id="IPR013083">
    <property type="entry name" value="Znf_RING/FYVE/PHD"/>
</dbReference>
<dbReference type="Proteomes" id="UP000270924">
    <property type="component" value="Unassembled WGS sequence"/>
</dbReference>
<dbReference type="GO" id="GO:0007399">
    <property type="term" value="P:nervous system development"/>
    <property type="evidence" value="ECO:0007669"/>
    <property type="project" value="TreeGrafter"/>
</dbReference>
<feature type="domain" description="PHD-type" evidence="12">
    <location>
        <begin position="337"/>
        <end position="387"/>
    </location>
</feature>
<evidence type="ECO:0000313" key="14">
    <source>
        <dbReference type="EMBL" id="VDM22957.1"/>
    </source>
</evidence>
<dbReference type="SMART" id="SM00249">
    <property type="entry name" value="PHD"/>
    <property type="match status" value="2"/>
</dbReference>
<dbReference type="SUPFAM" id="SSF57903">
    <property type="entry name" value="FYVE/PHD zinc finger"/>
    <property type="match status" value="2"/>
</dbReference>
<evidence type="ECO:0000256" key="9">
    <source>
        <dbReference type="ARBA" id="ARBA00023242"/>
    </source>
</evidence>
<evidence type="ECO:0000256" key="8">
    <source>
        <dbReference type="ARBA" id="ARBA00023163"/>
    </source>
</evidence>
<evidence type="ECO:0000259" key="12">
    <source>
        <dbReference type="PROSITE" id="PS50016"/>
    </source>
</evidence>
<dbReference type="InterPro" id="IPR013087">
    <property type="entry name" value="Znf_C2H2_type"/>
</dbReference>
<evidence type="ECO:0000256" key="10">
    <source>
        <dbReference type="PROSITE-ProRule" id="PRU00042"/>
    </source>
</evidence>
<reference evidence="14 15" key="1">
    <citation type="submission" date="2018-11" db="EMBL/GenBank/DDBJ databases">
        <authorList>
            <consortium name="Pathogen Informatics"/>
        </authorList>
    </citation>
    <scope>NUCLEOTIDE SEQUENCE [LARGE SCALE GENOMIC DNA]</scope>
</reference>
<dbReference type="InParanoid" id="A0A3P7F375"/>
<feature type="domain" description="C2H2-type" evidence="13">
    <location>
        <begin position="204"/>
        <end position="232"/>
    </location>
</feature>
<evidence type="ECO:0000256" key="5">
    <source>
        <dbReference type="ARBA" id="ARBA00022771"/>
    </source>
</evidence>
<feature type="compositionally biased region" description="Acidic residues" evidence="11">
    <location>
        <begin position="143"/>
        <end position="161"/>
    </location>
</feature>
<dbReference type="AlphaFoldDB" id="A0A3P7F375"/>
<dbReference type="PROSITE" id="PS00028">
    <property type="entry name" value="ZINC_FINGER_C2H2_1"/>
    <property type="match status" value="1"/>
</dbReference>
<dbReference type="PROSITE" id="PS50016">
    <property type="entry name" value="ZF_PHD_2"/>
    <property type="match status" value="2"/>
</dbReference>
<dbReference type="Gene3D" id="3.30.40.10">
    <property type="entry name" value="Zinc/RING finger domain, C3HC4 (zinc finger)"/>
    <property type="match status" value="1"/>
</dbReference>
<evidence type="ECO:0000256" key="4">
    <source>
        <dbReference type="ARBA" id="ARBA00022737"/>
    </source>
</evidence>
<dbReference type="FunFam" id="3.30.40.10:FF:000005">
    <property type="entry name" value="zinc finger protein isoform X1"/>
    <property type="match status" value="1"/>
</dbReference>
<comment type="subcellular location">
    <subcellularLocation>
        <location evidence="1">Nucleus</location>
    </subcellularLocation>
</comment>
<protein>
    <recommendedName>
        <fullName evidence="16">Zinc finger protein</fullName>
    </recommendedName>
</protein>
<dbReference type="InterPro" id="IPR001965">
    <property type="entry name" value="Znf_PHD"/>
</dbReference>
<dbReference type="PANTHER" id="PTHR45888:SF5">
    <property type="entry name" value="D4, ISOFORM A"/>
    <property type="match status" value="1"/>
</dbReference>
<evidence type="ECO:0000256" key="7">
    <source>
        <dbReference type="ARBA" id="ARBA00023015"/>
    </source>
</evidence>
<dbReference type="GO" id="GO:0071565">
    <property type="term" value="C:nBAF complex"/>
    <property type="evidence" value="ECO:0007669"/>
    <property type="project" value="TreeGrafter"/>
</dbReference>
<evidence type="ECO:0000259" key="13">
    <source>
        <dbReference type="PROSITE" id="PS50157"/>
    </source>
</evidence>
<dbReference type="InterPro" id="IPR011011">
    <property type="entry name" value="Znf_FYVE_PHD"/>
</dbReference>
<organism evidence="14 15">
    <name type="scientific">Wuchereria bancrofti</name>
    <dbReference type="NCBI Taxonomy" id="6293"/>
    <lineage>
        <taxon>Eukaryota</taxon>
        <taxon>Metazoa</taxon>
        <taxon>Ecdysozoa</taxon>
        <taxon>Nematoda</taxon>
        <taxon>Chromadorea</taxon>
        <taxon>Rhabditida</taxon>
        <taxon>Spirurina</taxon>
        <taxon>Spiruromorpha</taxon>
        <taxon>Filarioidea</taxon>
        <taxon>Onchocercidae</taxon>
        <taxon>Wuchereria</taxon>
    </lineage>
</organism>